<reference evidence="2 3" key="1">
    <citation type="journal article" date="2013" name="Nature">
        <title>Insights into bilaterian evolution from three spiralian genomes.</title>
        <authorList>
            <person name="Simakov O."/>
            <person name="Marletaz F."/>
            <person name="Cho S.J."/>
            <person name="Edsinger-Gonzales E."/>
            <person name="Havlak P."/>
            <person name="Hellsten U."/>
            <person name="Kuo D.H."/>
            <person name="Larsson T."/>
            <person name="Lv J."/>
            <person name="Arendt D."/>
            <person name="Savage R."/>
            <person name="Osoegawa K."/>
            <person name="de Jong P."/>
            <person name="Grimwood J."/>
            <person name="Chapman J.A."/>
            <person name="Shapiro H."/>
            <person name="Aerts A."/>
            <person name="Otillar R.P."/>
            <person name="Terry A.Y."/>
            <person name="Boore J.L."/>
            <person name="Grigoriev I.V."/>
            <person name="Lindberg D.R."/>
            <person name="Seaver E.C."/>
            <person name="Weisblat D.A."/>
            <person name="Putnam N.H."/>
            <person name="Rokhsar D.S."/>
        </authorList>
    </citation>
    <scope>NUCLEOTIDE SEQUENCE [LARGE SCALE GENOMIC DNA]</scope>
</reference>
<keyword evidence="1" id="KW-0812">Transmembrane</keyword>
<organism evidence="2 3">
    <name type="scientific">Lottia gigantea</name>
    <name type="common">Giant owl limpet</name>
    <dbReference type="NCBI Taxonomy" id="225164"/>
    <lineage>
        <taxon>Eukaryota</taxon>
        <taxon>Metazoa</taxon>
        <taxon>Spiralia</taxon>
        <taxon>Lophotrochozoa</taxon>
        <taxon>Mollusca</taxon>
        <taxon>Gastropoda</taxon>
        <taxon>Patellogastropoda</taxon>
        <taxon>Lottioidea</taxon>
        <taxon>Lottiidae</taxon>
        <taxon>Lottia</taxon>
    </lineage>
</organism>
<dbReference type="RefSeq" id="XP_009050262.1">
    <property type="nucleotide sequence ID" value="XM_009052014.1"/>
</dbReference>
<keyword evidence="1" id="KW-1133">Transmembrane helix</keyword>
<evidence type="ECO:0008006" key="4">
    <source>
        <dbReference type="Google" id="ProtNLM"/>
    </source>
</evidence>
<keyword evidence="1" id="KW-0472">Membrane</keyword>
<proteinExistence type="predicted"/>
<gene>
    <name evidence="2" type="ORF">LOTGIDRAFT_238935</name>
</gene>
<dbReference type="SUPFAM" id="SSF49599">
    <property type="entry name" value="TRAF domain-like"/>
    <property type="match status" value="1"/>
</dbReference>
<keyword evidence="3" id="KW-1185">Reference proteome</keyword>
<feature type="transmembrane region" description="Helical" evidence="1">
    <location>
        <begin position="163"/>
        <end position="182"/>
    </location>
</feature>
<accession>V4A565</accession>
<evidence type="ECO:0000313" key="2">
    <source>
        <dbReference type="EMBL" id="ESO99058.1"/>
    </source>
</evidence>
<dbReference type="HOGENOM" id="CLU_1397792_0_0_1"/>
<dbReference type="GeneID" id="20250900"/>
<dbReference type="EMBL" id="KB201180">
    <property type="protein sequence ID" value="ESO99058.1"/>
    <property type="molecule type" value="Genomic_DNA"/>
</dbReference>
<sequence>MAAVVNMESSERQDLLKGDNNKGDNHVGIFRFKAEDMTKLGYYYLSDDKYKVNGLHWSCSVKRFQDGQFQVALELLPNDNPLLKSCLLDFRVILLNTNTAINTTLVFESHRKLIVGRKHVGLESVLDWNILTDQKQGFVDANGKFILVLEIQKLREIKSDLKIIFIILMMMVFMLIVMTLLYRLDQTETSTLDNY</sequence>
<dbReference type="CTD" id="20250900"/>
<dbReference type="Gene3D" id="2.60.210.10">
    <property type="entry name" value="Apoptosis, Tumor Necrosis Factor Receptor Associated Protein 2, Chain A"/>
    <property type="match status" value="1"/>
</dbReference>
<name>V4A565_LOTGI</name>
<evidence type="ECO:0000313" key="3">
    <source>
        <dbReference type="Proteomes" id="UP000030746"/>
    </source>
</evidence>
<dbReference type="AlphaFoldDB" id="V4A565"/>
<protein>
    <recommendedName>
        <fullName evidence="4">MATH domain-containing protein</fullName>
    </recommendedName>
</protein>
<dbReference type="InterPro" id="IPR008974">
    <property type="entry name" value="TRAF-like"/>
</dbReference>
<dbReference type="KEGG" id="lgi:LOTGIDRAFT_238935"/>
<dbReference type="Proteomes" id="UP000030746">
    <property type="component" value="Unassembled WGS sequence"/>
</dbReference>
<evidence type="ECO:0000256" key="1">
    <source>
        <dbReference type="SAM" id="Phobius"/>
    </source>
</evidence>